<comment type="similarity">
    <text evidence="1 2">Belongs to the arylamine N-acetyltransferase family.</text>
</comment>
<dbReference type="AlphaFoldDB" id="A0A1Y0I2R6"/>
<dbReference type="PANTHER" id="PTHR11786">
    <property type="entry name" value="N-HYDROXYARYLAMINE O-ACETYLTRANSFERASE"/>
    <property type="match status" value="1"/>
</dbReference>
<dbReference type="SUPFAM" id="SSF54001">
    <property type="entry name" value="Cysteine proteinases"/>
    <property type="match status" value="1"/>
</dbReference>
<dbReference type="OrthoDB" id="7181050at2"/>
<protein>
    <submittedName>
        <fullName evidence="3">Arylamine N-acetyltransferase</fullName>
    </submittedName>
</protein>
<evidence type="ECO:0000313" key="3">
    <source>
        <dbReference type="EMBL" id="ARU54550.1"/>
    </source>
</evidence>
<dbReference type="GO" id="GO:0016407">
    <property type="term" value="F:acetyltransferase activity"/>
    <property type="evidence" value="ECO:0007669"/>
    <property type="project" value="InterPro"/>
</dbReference>
<proteinExistence type="inferred from homology"/>
<dbReference type="Gene3D" id="3.30.2140.10">
    <property type="entry name" value="Arylamine N-acetyltransferase"/>
    <property type="match status" value="1"/>
</dbReference>
<gene>
    <name evidence="3" type="ORF">OLMES_0446</name>
</gene>
<name>A0A1Y0I2R6_9GAMM</name>
<keyword evidence="3" id="KW-0808">Transferase</keyword>
<organism evidence="3 4">
    <name type="scientific">Oleiphilus messinensis</name>
    <dbReference type="NCBI Taxonomy" id="141451"/>
    <lineage>
        <taxon>Bacteria</taxon>
        <taxon>Pseudomonadati</taxon>
        <taxon>Pseudomonadota</taxon>
        <taxon>Gammaproteobacteria</taxon>
        <taxon>Oceanospirillales</taxon>
        <taxon>Oleiphilaceae</taxon>
        <taxon>Oleiphilus</taxon>
    </lineage>
</organism>
<sequence length="270" mass="30781">MSPHEIAQLYRDELQLTPGSADLKLLQDIQSRHNELFSFTSLAAALGRDIRVDSDSVYEKIMVNRLGGYCFEHNKLVYDVLVGFGFAVRIAMGRVVYNENVDRPRTHRLSIVTLNGERYLVDAGFGHFCPRFPVKMEPGLEQDQGDGIFRIARLASDQYGLQIWKEGDFFTLYTFDDGIYTEADCLLGNFYSHKHPTAVFANNLVASRKTPTLTYSLRNSELHLIRSEGSTIEQITSVEQLHRILTELFLLNVDEQLCDQLYARFIASTL</sequence>
<dbReference type="KEGG" id="ome:OLMES_0446"/>
<dbReference type="EMBL" id="CP021425">
    <property type="protein sequence ID" value="ARU54550.1"/>
    <property type="molecule type" value="Genomic_DNA"/>
</dbReference>
<dbReference type="RefSeq" id="WP_087459740.1">
    <property type="nucleotide sequence ID" value="NZ_CP021425.1"/>
</dbReference>
<dbReference type="InterPro" id="IPR038765">
    <property type="entry name" value="Papain-like_cys_pep_sf"/>
</dbReference>
<dbReference type="Gene3D" id="2.40.128.150">
    <property type="entry name" value="Cysteine proteinases"/>
    <property type="match status" value="1"/>
</dbReference>
<dbReference type="Pfam" id="PF00797">
    <property type="entry name" value="Acetyltransf_2"/>
    <property type="match status" value="1"/>
</dbReference>
<evidence type="ECO:0000256" key="1">
    <source>
        <dbReference type="ARBA" id="ARBA00006547"/>
    </source>
</evidence>
<evidence type="ECO:0000256" key="2">
    <source>
        <dbReference type="RuleBase" id="RU003452"/>
    </source>
</evidence>
<accession>A0A1Y0I2R6</accession>
<dbReference type="PANTHER" id="PTHR11786:SF0">
    <property type="entry name" value="ARYLAMINE N-ACETYLTRANSFERASE 4-RELATED"/>
    <property type="match status" value="1"/>
</dbReference>
<evidence type="ECO:0000313" key="4">
    <source>
        <dbReference type="Proteomes" id="UP000196027"/>
    </source>
</evidence>
<dbReference type="InterPro" id="IPR001447">
    <property type="entry name" value="Arylamine_N-AcTrfase"/>
</dbReference>
<dbReference type="Proteomes" id="UP000196027">
    <property type="component" value="Chromosome"/>
</dbReference>
<dbReference type="PRINTS" id="PR01543">
    <property type="entry name" value="ANATRNSFRASE"/>
</dbReference>
<keyword evidence="4" id="KW-1185">Reference proteome</keyword>
<reference evidence="3 4" key="1">
    <citation type="submission" date="2017-05" db="EMBL/GenBank/DDBJ databases">
        <title>Genomic insights into alkan degradation activity of Oleiphilus messinensis.</title>
        <authorList>
            <person name="Kozyavkin S.A."/>
            <person name="Slesarev A.I."/>
            <person name="Golyshin P.N."/>
            <person name="Korzhenkov A."/>
            <person name="Golyshina O.N."/>
            <person name="Toshchakov S.V."/>
        </authorList>
    </citation>
    <scope>NUCLEOTIDE SEQUENCE [LARGE SCALE GENOMIC DNA]</scope>
    <source>
        <strain evidence="3 4">ME102</strain>
    </source>
</reference>